<dbReference type="EMBL" id="QWDE01000001">
    <property type="protein sequence ID" value="RFZ85789.1"/>
    <property type="molecule type" value="Genomic_DNA"/>
</dbReference>
<dbReference type="Proteomes" id="UP000260823">
    <property type="component" value="Unassembled WGS sequence"/>
</dbReference>
<accession>A0A3E2NXX3</accession>
<evidence type="ECO:0000313" key="2">
    <source>
        <dbReference type="Proteomes" id="UP000260823"/>
    </source>
</evidence>
<sequence>MQKKKICLFTAHSPIVGGGGAILRSLVANLREFEINWYYIGNATAAGYEKGYLGNAVMGGPLLADITQTARMLGMGDVPRVDAIVKKLLSIECDVYWVVSHNEGLRIAQDLADHNKTVHLTVHDDWAGALCARSVRYRFMVASARQLTIKVLQSVKTVDVISAGMQYYYFKLSGCKAAVCHRYLPVNSIEVVKKNPLSKTIIVGHIGSIYASKHLFEFLELLQEYCHKKGKDFVLQLWGCHLQCKDVPQRFRNNIQLHATLPEQEIVPLLAKCDFVYSMYPLNKGLHLFSKTSLPTKLSSYLQSGRPIFGHGPADSTLAGFLSNTGLGGIWSSNNKQEGLKLLDSITGLNITKDTLEDARQKYFGETNLAVMRKALGANE</sequence>
<dbReference type="AlphaFoldDB" id="A0A3E2NXX3"/>
<comment type="caution">
    <text evidence="1">The sequence shown here is derived from an EMBL/GenBank/DDBJ whole genome shotgun (WGS) entry which is preliminary data.</text>
</comment>
<reference evidence="1 2" key="1">
    <citation type="submission" date="2018-08" db="EMBL/GenBank/DDBJ databases">
        <title>Mucilaginibacter terrae sp. nov., isolated from manganese diggings.</title>
        <authorList>
            <person name="Huang Y."/>
            <person name="Zhou Z."/>
        </authorList>
    </citation>
    <scope>NUCLEOTIDE SEQUENCE [LARGE SCALE GENOMIC DNA]</scope>
    <source>
        <strain evidence="1 2">ZH6</strain>
    </source>
</reference>
<protein>
    <recommendedName>
        <fullName evidence="3">Glycosyltransferase</fullName>
    </recommendedName>
</protein>
<name>A0A3E2NXX3_9SPHI</name>
<evidence type="ECO:0008006" key="3">
    <source>
        <dbReference type="Google" id="ProtNLM"/>
    </source>
</evidence>
<keyword evidence="2" id="KW-1185">Reference proteome</keyword>
<dbReference type="Gene3D" id="3.40.50.2000">
    <property type="entry name" value="Glycogen Phosphorylase B"/>
    <property type="match status" value="1"/>
</dbReference>
<evidence type="ECO:0000313" key="1">
    <source>
        <dbReference type="EMBL" id="RFZ85789.1"/>
    </source>
</evidence>
<proteinExistence type="predicted"/>
<organism evidence="1 2">
    <name type="scientific">Mucilaginibacter terrenus</name>
    <dbReference type="NCBI Taxonomy" id="2482727"/>
    <lineage>
        <taxon>Bacteria</taxon>
        <taxon>Pseudomonadati</taxon>
        <taxon>Bacteroidota</taxon>
        <taxon>Sphingobacteriia</taxon>
        <taxon>Sphingobacteriales</taxon>
        <taxon>Sphingobacteriaceae</taxon>
        <taxon>Mucilaginibacter</taxon>
    </lineage>
</organism>
<gene>
    <name evidence="1" type="ORF">DYU05_09395</name>
</gene>
<dbReference type="OrthoDB" id="3180470at2"/>
<dbReference type="RefSeq" id="WP_117382686.1">
    <property type="nucleotide sequence ID" value="NZ_QWDE01000001.1"/>
</dbReference>
<dbReference type="SUPFAM" id="SSF53756">
    <property type="entry name" value="UDP-Glycosyltransferase/glycogen phosphorylase"/>
    <property type="match status" value="1"/>
</dbReference>